<feature type="compositionally biased region" description="Low complexity" evidence="11">
    <location>
        <begin position="768"/>
        <end position="797"/>
    </location>
</feature>
<feature type="domain" description="Protein kinase" evidence="12">
    <location>
        <begin position="37"/>
        <end position="269"/>
    </location>
</feature>
<dbReference type="FunFam" id="3.30.200.20:FF:000003">
    <property type="entry name" value="Non-specific serine/threonine protein kinase"/>
    <property type="match status" value="1"/>
</dbReference>
<dbReference type="GO" id="GO:0005524">
    <property type="term" value="F:ATP binding"/>
    <property type="evidence" value="ECO:0007669"/>
    <property type="project" value="UniProtKB-UniRule"/>
</dbReference>
<dbReference type="InterPro" id="IPR000719">
    <property type="entry name" value="Prot_kinase_dom"/>
</dbReference>
<feature type="region of interest" description="Disordered" evidence="11">
    <location>
        <begin position="715"/>
        <end position="799"/>
    </location>
</feature>
<dbReference type="GO" id="GO:0050321">
    <property type="term" value="F:tau-protein kinase activity"/>
    <property type="evidence" value="ECO:0007669"/>
    <property type="project" value="TreeGrafter"/>
</dbReference>
<feature type="region of interest" description="Disordered" evidence="11">
    <location>
        <begin position="1"/>
        <end position="27"/>
    </location>
</feature>
<dbReference type="InterPro" id="IPR017441">
    <property type="entry name" value="Protein_kinase_ATP_BS"/>
</dbReference>
<sequence>MEDCSMDSGESSSMMLKRSTNNSNKERRMRLEKVGSYRVGKTLGRGNFASVRIAYHEVANTKVAMKIVDRRTLDAENLVKIEREVEILQNLSHPSVVKLYEVIRTEKHIYIITEYISNGELFDMLMDKGRQTEDESLHRDLKAENLLLDRKGNIKLIDFGFSNYQKNGCLLSTWCGSPPYAAPELLLAQEYDGRLSDVWSLGVILYILVTAGFPFPGDSVDKLKRAVLGDHLKIPFWVSVECADLIRKMLTVSPAKRCSLSNVIQHRWFACKVPDQIKDLLHNLPNITPILQANHTLSAKASTPVQLDPTVMLFMQQHTGWTEDQISEEVLARNYESPIFAAYELLHSKLDEFKDSGTLQLENDQARRDHLNLSTSPDYESEDSSASDIANEDTSPRYAHIPRSSGTYKARRRGYRRSEQGPSAADDRRHTLCASERNPVNPLLSAAAQQFAVDTTRAWANAAAAAAMQLQFASQLQQTHQQQLQQAALNLVSLQNFPFDYARMMHVPNQERRASANEALLGLNGYAHLLAACSTMEYQLAVGSQQPRRSVEEEGEHYLNQRGNSKRNTVSGMATASNSVYPTSSSLQRHIRTPYSKNGGGIAALGGERRSSWASPTPASTATGLNISAQQQAQLERIYRQSIGSTGVPGTSNPSSNPNESTPLSGVQQLQLEFQKLCASTTKDSSPVPPSAYGSAINSLLLDNQMKAPIISITDENNQSLPPSSSSYDPLSFHLPPSNTLKQQQSEGSQFSSTSNHQPRPATVIGFSPAAATSSSTASTPTDPSCSSGVLSIGSSSQLKPRQQPAAMSSLCMCHHSQVRCEVQADHRDEESVRIRIAPDELTILELTLFRMPQSPNISKAVFTLVQGNTTGFEQLKSVLLSLFNEVY</sequence>
<dbReference type="PROSITE" id="PS50011">
    <property type="entry name" value="PROTEIN_KINASE_DOM"/>
    <property type="match status" value="1"/>
</dbReference>
<feature type="compositionally biased region" description="Basic and acidic residues" evidence="11">
    <location>
        <begin position="549"/>
        <end position="559"/>
    </location>
</feature>
<comment type="cofactor">
    <cofactor evidence="1">
        <name>Mg(2+)</name>
        <dbReference type="ChEBI" id="CHEBI:18420"/>
    </cofactor>
</comment>
<feature type="compositionally biased region" description="Polar residues" evidence="11">
    <location>
        <begin position="8"/>
        <end position="23"/>
    </location>
</feature>
<dbReference type="CDD" id="cd14003">
    <property type="entry name" value="STKc_AMPK-like"/>
    <property type="match status" value="1"/>
</dbReference>
<organism evidence="13 14">
    <name type="scientific">Ditylenchus dipsaci</name>
    <dbReference type="NCBI Taxonomy" id="166011"/>
    <lineage>
        <taxon>Eukaryota</taxon>
        <taxon>Metazoa</taxon>
        <taxon>Ecdysozoa</taxon>
        <taxon>Nematoda</taxon>
        <taxon>Chromadorea</taxon>
        <taxon>Rhabditida</taxon>
        <taxon>Tylenchina</taxon>
        <taxon>Tylenchomorpha</taxon>
        <taxon>Sphaerularioidea</taxon>
        <taxon>Anguinidae</taxon>
        <taxon>Anguininae</taxon>
        <taxon>Ditylenchus</taxon>
    </lineage>
</organism>
<feature type="compositionally biased region" description="Low complexity" evidence="11">
    <location>
        <begin position="612"/>
        <end position="623"/>
    </location>
</feature>
<comment type="catalytic activity">
    <reaction evidence="9">
        <text>L-seryl-[protein] + ATP = O-phospho-L-seryl-[protein] + ADP + H(+)</text>
        <dbReference type="Rhea" id="RHEA:17989"/>
        <dbReference type="Rhea" id="RHEA-COMP:9863"/>
        <dbReference type="Rhea" id="RHEA-COMP:11604"/>
        <dbReference type="ChEBI" id="CHEBI:15378"/>
        <dbReference type="ChEBI" id="CHEBI:29999"/>
        <dbReference type="ChEBI" id="CHEBI:30616"/>
        <dbReference type="ChEBI" id="CHEBI:83421"/>
        <dbReference type="ChEBI" id="CHEBI:456216"/>
        <dbReference type="EC" id="2.7.11.1"/>
    </reaction>
</comment>
<feature type="compositionally biased region" description="Low complexity" evidence="11">
    <location>
        <begin position="652"/>
        <end position="665"/>
    </location>
</feature>
<feature type="compositionally biased region" description="Low complexity" evidence="11">
    <location>
        <begin position="720"/>
        <end position="732"/>
    </location>
</feature>
<dbReference type="Pfam" id="PF00069">
    <property type="entry name" value="Pkinase"/>
    <property type="match status" value="2"/>
</dbReference>
<evidence type="ECO:0000256" key="8">
    <source>
        <dbReference type="ARBA" id="ARBA00047899"/>
    </source>
</evidence>
<evidence type="ECO:0000256" key="6">
    <source>
        <dbReference type="ARBA" id="ARBA00022777"/>
    </source>
</evidence>
<name>A0A915D956_9BILA</name>
<keyword evidence="3" id="KW-0723">Serine/threonine-protein kinase</keyword>
<evidence type="ECO:0000256" key="1">
    <source>
        <dbReference type="ARBA" id="ARBA00001946"/>
    </source>
</evidence>
<keyword evidence="5 10" id="KW-0547">Nucleotide-binding</keyword>
<dbReference type="GO" id="GO:0000226">
    <property type="term" value="P:microtubule cytoskeleton organization"/>
    <property type="evidence" value="ECO:0007669"/>
    <property type="project" value="TreeGrafter"/>
</dbReference>
<dbReference type="AlphaFoldDB" id="A0A915D956"/>
<dbReference type="Gene3D" id="1.10.510.10">
    <property type="entry name" value="Transferase(Phosphotransferase) domain 1"/>
    <property type="match status" value="2"/>
</dbReference>
<keyword evidence="6" id="KW-0418">Kinase</keyword>
<dbReference type="FunFam" id="1.10.510.10:FF:000571">
    <property type="entry name" value="Maternal embryonic leucine zipper kinase"/>
    <property type="match status" value="1"/>
</dbReference>
<dbReference type="PANTHER" id="PTHR24346:SF42">
    <property type="entry name" value="SERINE_THREONINE-PROTEIN KINASE SIK3"/>
    <property type="match status" value="1"/>
</dbReference>
<evidence type="ECO:0000256" key="4">
    <source>
        <dbReference type="ARBA" id="ARBA00022679"/>
    </source>
</evidence>
<evidence type="ECO:0000313" key="14">
    <source>
        <dbReference type="WBParaSite" id="jg16874"/>
    </source>
</evidence>
<evidence type="ECO:0000313" key="13">
    <source>
        <dbReference type="Proteomes" id="UP000887574"/>
    </source>
</evidence>
<reference evidence="14" key="1">
    <citation type="submission" date="2022-11" db="UniProtKB">
        <authorList>
            <consortium name="WormBaseParasite"/>
        </authorList>
    </citation>
    <scope>IDENTIFICATION</scope>
</reference>
<feature type="region of interest" description="Disordered" evidence="11">
    <location>
        <begin position="545"/>
        <end position="624"/>
    </location>
</feature>
<dbReference type="GO" id="GO:0035556">
    <property type="term" value="P:intracellular signal transduction"/>
    <property type="evidence" value="ECO:0007669"/>
    <property type="project" value="TreeGrafter"/>
</dbReference>
<feature type="region of interest" description="Disordered" evidence="11">
    <location>
        <begin position="644"/>
        <end position="665"/>
    </location>
</feature>
<dbReference type="PANTHER" id="PTHR24346">
    <property type="entry name" value="MAP/MICROTUBULE AFFINITY-REGULATING KINASE"/>
    <property type="match status" value="1"/>
</dbReference>
<keyword evidence="7 10" id="KW-0067">ATP-binding</keyword>
<evidence type="ECO:0000256" key="7">
    <source>
        <dbReference type="ARBA" id="ARBA00022840"/>
    </source>
</evidence>
<dbReference type="InterPro" id="IPR011009">
    <property type="entry name" value="Kinase-like_dom_sf"/>
</dbReference>
<feature type="compositionally biased region" description="Polar residues" evidence="11">
    <location>
        <begin position="561"/>
        <end position="588"/>
    </location>
</feature>
<evidence type="ECO:0000256" key="5">
    <source>
        <dbReference type="ARBA" id="ARBA00022741"/>
    </source>
</evidence>
<evidence type="ECO:0000259" key="12">
    <source>
        <dbReference type="PROSITE" id="PS50011"/>
    </source>
</evidence>
<evidence type="ECO:0000256" key="11">
    <source>
        <dbReference type="SAM" id="MobiDB-lite"/>
    </source>
</evidence>
<comment type="catalytic activity">
    <reaction evidence="8">
        <text>L-threonyl-[protein] + ATP = O-phospho-L-threonyl-[protein] + ADP + H(+)</text>
        <dbReference type="Rhea" id="RHEA:46608"/>
        <dbReference type="Rhea" id="RHEA-COMP:11060"/>
        <dbReference type="Rhea" id="RHEA-COMP:11605"/>
        <dbReference type="ChEBI" id="CHEBI:15378"/>
        <dbReference type="ChEBI" id="CHEBI:30013"/>
        <dbReference type="ChEBI" id="CHEBI:30616"/>
        <dbReference type="ChEBI" id="CHEBI:61977"/>
        <dbReference type="ChEBI" id="CHEBI:456216"/>
        <dbReference type="EC" id="2.7.11.1"/>
    </reaction>
</comment>
<dbReference type="Proteomes" id="UP000887574">
    <property type="component" value="Unplaced"/>
</dbReference>
<feature type="binding site" evidence="10">
    <location>
        <position position="66"/>
    </location>
    <ligand>
        <name>ATP</name>
        <dbReference type="ChEBI" id="CHEBI:30616"/>
    </ligand>
</feature>
<feature type="compositionally biased region" description="Polar residues" evidence="11">
    <location>
        <begin position="737"/>
        <end position="758"/>
    </location>
</feature>
<keyword evidence="13" id="KW-1185">Reference proteome</keyword>
<evidence type="ECO:0000256" key="2">
    <source>
        <dbReference type="ARBA" id="ARBA00012513"/>
    </source>
</evidence>
<dbReference type="GO" id="GO:0005737">
    <property type="term" value="C:cytoplasm"/>
    <property type="evidence" value="ECO:0007669"/>
    <property type="project" value="TreeGrafter"/>
</dbReference>
<protein>
    <recommendedName>
        <fullName evidence="2">non-specific serine/threonine protein kinase</fullName>
        <ecNumber evidence="2">2.7.11.1</ecNumber>
    </recommendedName>
</protein>
<feature type="region of interest" description="Disordered" evidence="11">
    <location>
        <begin position="362"/>
        <end position="429"/>
    </location>
</feature>
<evidence type="ECO:0000256" key="10">
    <source>
        <dbReference type="PROSITE-ProRule" id="PRU10141"/>
    </source>
</evidence>
<evidence type="ECO:0000256" key="3">
    <source>
        <dbReference type="ARBA" id="ARBA00022527"/>
    </source>
</evidence>
<dbReference type="EC" id="2.7.11.1" evidence="2"/>
<keyword evidence="4" id="KW-0808">Transferase</keyword>
<dbReference type="PROSITE" id="PS00107">
    <property type="entry name" value="PROTEIN_KINASE_ATP"/>
    <property type="match status" value="1"/>
</dbReference>
<accession>A0A915D956</accession>
<dbReference type="SMART" id="SM00220">
    <property type="entry name" value="S_TKc"/>
    <property type="match status" value="1"/>
</dbReference>
<dbReference type="SUPFAM" id="SSF56112">
    <property type="entry name" value="Protein kinase-like (PK-like)"/>
    <property type="match status" value="1"/>
</dbReference>
<proteinExistence type="predicted"/>
<dbReference type="WBParaSite" id="jg16874">
    <property type="protein sequence ID" value="jg16874"/>
    <property type="gene ID" value="jg16874"/>
</dbReference>
<evidence type="ECO:0000256" key="9">
    <source>
        <dbReference type="ARBA" id="ARBA00048679"/>
    </source>
</evidence>